<dbReference type="PANTHER" id="PTHR31154:SF4">
    <property type="entry name" value="MEMBRANE TRANSPORTER PROTEIN"/>
    <property type="match status" value="1"/>
</dbReference>
<comment type="caution">
    <text evidence="6">The sequence shown here is derived from an EMBL/GenBank/DDBJ whole genome shotgun (WGS) entry which is preliminary data.</text>
</comment>
<feature type="transmembrane region" description="Helical" evidence="5">
    <location>
        <begin position="308"/>
        <end position="329"/>
    </location>
</feature>
<feature type="transmembrane region" description="Helical" evidence="5">
    <location>
        <begin position="71"/>
        <end position="90"/>
    </location>
</feature>
<dbReference type="Proteomes" id="UP000749559">
    <property type="component" value="Unassembled WGS sequence"/>
</dbReference>
<feature type="transmembrane region" description="Helical" evidence="5">
    <location>
        <begin position="169"/>
        <end position="189"/>
    </location>
</feature>
<keyword evidence="2 5" id="KW-0812">Transmembrane</keyword>
<evidence type="ECO:0000313" key="7">
    <source>
        <dbReference type="Proteomes" id="UP000749559"/>
    </source>
</evidence>
<evidence type="ECO:0000256" key="1">
    <source>
        <dbReference type="ARBA" id="ARBA00004141"/>
    </source>
</evidence>
<dbReference type="Pfam" id="PF01925">
    <property type="entry name" value="TauE"/>
    <property type="match status" value="1"/>
</dbReference>
<keyword evidence="7" id="KW-1185">Reference proteome</keyword>
<dbReference type="AlphaFoldDB" id="A0A8S4Q754"/>
<evidence type="ECO:0000256" key="2">
    <source>
        <dbReference type="ARBA" id="ARBA00022692"/>
    </source>
</evidence>
<evidence type="ECO:0008006" key="8">
    <source>
        <dbReference type="Google" id="ProtNLM"/>
    </source>
</evidence>
<evidence type="ECO:0000313" key="6">
    <source>
        <dbReference type="EMBL" id="CAH1802681.1"/>
    </source>
</evidence>
<feature type="transmembrane region" description="Helical" evidence="5">
    <location>
        <begin position="336"/>
        <end position="358"/>
    </location>
</feature>
<gene>
    <name evidence="6" type="ORF">OFUS_LOCUS26332</name>
</gene>
<dbReference type="GO" id="GO:0016020">
    <property type="term" value="C:membrane"/>
    <property type="evidence" value="ECO:0007669"/>
    <property type="project" value="UniProtKB-SubCell"/>
</dbReference>
<accession>A0A8S4Q754</accession>
<dbReference type="OrthoDB" id="5953433at2759"/>
<feature type="transmembrane region" description="Helical" evidence="5">
    <location>
        <begin position="364"/>
        <end position="386"/>
    </location>
</feature>
<keyword evidence="3 5" id="KW-1133">Transmembrane helix</keyword>
<evidence type="ECO:0000256" key="3">
    <source>
        <dbReference type="ARBA" id="ARBA00022989"/>
    </source>
</evidence>
<protein>
    <recommendedName>
        <fullName evidence="8">Membrane transporter protein</fullName>
    </recommendedName>
</protein>
<proteinExistence type="predicted"/>
<dbReference type="InterPro" id="IPR002781">
    <property type="entry name" value="TM_pro_TauE-like"/>
</dbReference>
<dbReference type="PANTHER" id="PTHR31154">
    <property type="entry name" value="MEMBRANE TRANSPORTER PROTEIN"/>
    <property type="match status" value="1"/>
</dbReference>
<name>A0A8S4Q754_OWEFU</name>
<feature type="transmembrane region" description="Helical" evidence="5">
    <location>
        <begin position="102"/>
        <end position="132"/>
    </location>
</feature>
<comment type="subcellular location">
    <subcellularLocation>
        <location evidence="1">Membrane</location>
        <topology evidence="1">Multi-pass membrane protein</topology>
    </subcellularLocation>
</comment>
<dbReference type="EMBL" id="CAIIXF020000017">
    <property type="protein sequence ID" value="CAH1802681.1"/>
    <property type="molecule type" value="Genomic_DNA"/>
</dbReference>
<evidence type="ECO:0000256" key="4">
    <source>
        <dbReference type="ARBA" id="ARBA00023136"/>
    </source>
</evidence>
<feature type="transmembrane region" description="Helical" evidence="5">
    <location>
        <begin position="201"/>
        <end position="220"/>
    </location>
</feature>
<keyword evidence="4 5" id="KW-0472">Membrane</keyword>
<feature type="transmembrane region" description="Helical" evidence="5">
    <location>
        <begin position="240"/>
        <end position="270"/>
    </location>
</feature>
<sequence>MAEKNPVNTNEVNVEIHTEPTGISGGRGWKSWLKKYFWEGQTLDYDHNKVVSELSPDASFTERLLVHHRRLLGILIPMTFFITFWLAIVTKHNLWFTFKENYFMSIVMVFGSLIAGMTSEGGGAIAFPVMTLAFNIHPNVARDFSLIVQSCGMTAATFTIFFMRVKIDWTAIINCSIGGVFGVVFGLELIDPYLAPAQKKFIFVSVWFSFGFALFLLNRYHKRRTFLSIPRVNVWKICFLLVTGFFGGNFTAIAASGLDICTFSILTLVFRVTEKTATPTSVVLMGGNTLFAFFWRDVMMHDGIHPDAWNYLVVSAPIVVIGAPLGSIIGTHFHRLVLATFVYIVGTASLIGAFAIISTFDHSSYLYVLGYYCIRIHIVSISNISWTKTSEICRTR</sequence>
<evidence type="ECO:0000256" key="5">
    <source>
        <dbReference type="SAM" id="Phobius"/>
    </source>
</evidence>
<reference evidence="6" key="1">
    <citation type="submission" date="2022-03" db="EMBL/GenBank/DDBJ databases">
        <authorList>
            <person name="Martin C."/>
        </authorList>
    </citation>
    <scope>NUCLEOTIDE SEQUENCE</scope>
</reference>
<organism evidence="6 7">
    <name type="scientific">Owenia fusiformis</name>
    <name type="common">Polychaete worm</name>
    <dbReference type="NCBI Taxonomy" id="6347"/>
    <lineage>
        <taxon>Eukaryota</taxon>
        <taxon>Metazoa</taxon>
        <taxon>Spiralia</taxon>
        <taxon>Lophotrochozoa</taxon>
        <taxon>Annelida</taxon>
        <taxon>Polychaeta</taxon>
        <taxon>Sedentaria</taxon>
        <taxon>Canalipalpata</taxon>
        <taxon>Sabellida</taxon>
        <taxon>Oweniida</taxon>
        <taxon>Oweniidae</taxon>
        <taxon>Owenia</taxon>
    </lineage>
</organism>